<organism evidence="1">
    <name type="scientific">Singulisphaera sp. Ch08</name>
    <dbReference type="NCBI Taxonomy" id="3120278"/>
    <lineage>
        <taxon>Bacteria</taxon>
        <taxon>Pseudomonadati</taxon>
        <taxon>Planctomycetota</taxon>
        <taxon>Planctomycetia</taxon>
        <taxon>Isosphaerales</taxon>
        <taxon>Isosphaeraceae</taxon>
        <taxon>Singulisphaera</taxon>
    </lineage>
</organism>
<dbReference type="InterPro" id="IPR017850">
    <property type="entry name" value="Alkaline_phosphatase_core_sf"/>
</dbReference>
<dbReference type="SUPFAM" id="SSF53649">
    <property type="entry name" value="Alkaline phosphatase-like"/>
    <property type="match status" value="1"/>
</dbReference>
<evidence type="ECO:0000313" key="1">
    <source>
        <dbReference type="EMBL" id="XBH00819.1"/>
    </source>
</evidence>
<dbReference type="InterPro" id="IPR010869">
    <property type="entry name" value="DUF1501"/>
</dbReference>
<dbReference type="EMBL" id="CP155447">
    <property type="protein sequence ID" value="XBH00819.1"/>
    <property type="molecule type" value="Genomic_DNA"/>
</dbReference>
<gene>
    <name evidence="1" type="ORF">V5E97_20915</name>
</gene>
<protein>
    <submittedName>
        <fullName evidence="1">DUF1501 domain-containing protein</fullName>
    </submittedName>
</protein>
<sequence>MTEDFGGSGAACSVVSRRSVLRAGRLLVTGLAWPHVLRLDASTKGLDRSNETAVIQVILDGGPSQIETYDPKPSAPAEFRGEFRAIPTSVPGIYLSELFPRQARVMDKLAILRSLHHTTSDHSGGTHWVMTGYPSSDATPRGNERPSSGSIAARMLGARQPGLPAYAGIPRAPRFGQAAYLGPGFNPFSLDGDPAATGKVPNLAPPDGLSLDRLDDRRGLLAKLDRLDRRRDASGMMEGMDRFTAEAYAMVTGPAARRAFDLSREESKTRDRYGRTSIGQACLLARRLVEAGVTFVTVTDGAWDHHTQIATHCRKQLPPLDAAIASLVEDLHDRGLSQRVLLVVWGEFGRTPRVNGLGGRDHWPGCMSALVAGGGLVTGQAVGATNSKGESPSDRPLRPEDLLRTVYQVLGIDPAAEFPNEAGRPLAVLNHGQPIAELLQG</sequence>
<dbReference type="AlphaFoldDB" id="A0AAU7C745"/>
<dbReference type="PANTHER" id="PTHR43737">
    <property type="entry name" value="BLL7424 PROTEIN"/>
    <property type="match status" value="1"/>
</dbReference>
<reference evidence="1" key="1">
    <citation type="submission" date="2024-05" db="EMBL/GenBank/DDBJ databases">
        <title>Planctomycetes of the genus Singulisphaera possess chitinolytic capabilities.</title>
        <authorList>
            <person name="Ivanova A."/>
        </authorList>
    </citation>
    <scope>NUCLEOTIDE SEQUENCE</scope>
    <source>
        <strain evidence="1">Ch08T</strain>
    </source>
</reference>
<accession>A0AAU7C745</accession>
<proteinExistence type="predicted"/>
<dbReference type="RefSeq" id="WP_406693496.1">
    <property type="nucleotide sequence ID" value="NZ_CP155447.1"/>
</dbReference>
<dbReference type="Pfam" id="PF07394">
    <property type="entry name" value="DUF1501"/>
    <property type="match status" value="1"/>
</dbReference>
<name>A0AAU7C745_9BACT</name>
<dbReference type="PANTHER" id="PTHR43737:SF1">
    <property type="entry name" value="DUF1501 DOMAIN-CONTAINING PROTEIN"/>
    <property type="match status" value="1"/>
</dbReference>